<keyword evidence="2" id="KW-1185">Reference proteome</keyword>
<evidence type="ECO:0000313" key="2">
    <source>
        <dbReference type="Proteomes" id="UP000231823"/>
    </source>
</evidence>
<dbReference type="Proteomes" id="UP000231823">
    <property type="component" value="Chromosome"/>
</dbReference>
<reference evidence="1 2" key="1">
    <citation type="submission" date="2017-12" db="EMBL/GenBank/DDBJ databases">
        <title>Complete genome sequence of Spiroplasma floricola 23-6 (ATCC 29989).</title>
        <authorList>
            <person name="Tsai Y.-M."/>
            <person name="Wu P.-S."/>
            <person name="Lo W.-S."/>
            <person name="Kuo C.-H."/>
        </authorList>
    </citation>
    <scope>NUCLEOTIDE SEQUENCE [LARGE SCALE GENOMIC DNA]</scope>
    <source>
        <strain evidence="1 2">23-6</strain>
    </source>
</reference>
<dbReference type="KEGG" id="sfz:SFLOR_v1c05220"/>
<dbReference type="OrthoDB" id="401283at2"/>
<evidence type="ECO:0008006" key="3">
    <source>
        <dbReference type="Google" id="ProtNLM"/>
    </source>
</evidence>
<dbReference type="AlphaFoldDB" id="A0A2K8SDN9"/>
<accession>A0A2K8SDN9</accession>
<name>A0A2K8SDN9_9MOLU</name>
<organism evidence="1 2">
    <name type="scientific">Spiroplasma floricola 23-6</name>
    <dbReference type="NCBI Taxonomy" id="1336749"/>
    <lineage>
        <taxon>Bacteria</taxon>
        <taxon>Bacillati</taxon>
        <taxon>Mycoplasmatota</taxon>
        <taxon>Mollicutes</taxon>
        <taxon>Entomoplasmatales</taxon>
        <taxon>Spiroplasmataceae</taxon>
        <taxon>Spiroplasma</taxon>
    </lineage>
</organism>
<evidence type="ECO:0000313" key="1">
    <source>
        <dbReference type="EMBL" id="AUB31574.1"/>
    </source>
</evidence>
<dbReference type="PROSITE" id="PS51257">
    <property type="entry name" value="PROKAR_LIPOPROTEIN"/>
    <property type="match status" value="1"/>
</dbReference>
<sequence length="584" mass="67217">MKKILTLLSGLTIFSAPITTVISCRTTPVDPPPTTEEDDYAKLIQELTQDVRDIYNNHYAQVISNLIGVPSTEISNEFLREENIKANSGKESEITDKQRLAITNDFNKIMRTNELFAEFRKMTEKDKYKILFYDIETISEITINFDTLKINNGHIEENNIWMGNVQFDFKVIINYNNGITNNTEALTLNETFAYSSTESDAFKQGTDNFLENITRDYYTSNDAIEYTDLFYNKIAPNGEPQDAYSGYYENYIKDFYNKDEEFKNNLTNFISNKYFSSIQSLPLIFSQDGIYQEINKVNNMEKKLNPIEYTYDVNNTQNDAWFLFNSIFKLDPNSLEASNIINDKYLLKNKNDFESDYLIKQEEFLKEKDIELTSEISDRKGYKNAISMDIVSLNGLSIKVGGGSSSVYEHRLPKFDLLINYSANDQTGKLDVDDLNTFIKHEIKSFRNIFGIESSQMGDPKKLMTITNTNEFFDSWIGEFVQNSAVPKKGINVLLNLTGSLNTITNNITNFGIGMRSKLLLESKSDQYRFAFVNGEGPKFLEETTESYTGFATRKNSNTPISDAKNIYYYYADWDIKGKNLRLL</sequence>
<dbReference type="EMBL" id="CP025057">
    <property type="protein sequence ID" value="AUB31574.1"/>
    <property type="molecule type" value="Genomic_DNA"/>
</dbReference>
<proteinExistence type="predicted"/>
<gene>
    <name evidence="1" type="ORF">SFLOR_v1c05220</name>
</gene>
<dbReference type="RefSeq" id="WP_100916560.1">
    <property type="nucleotide sequence ID" value="NZ_CP025057.1"/>
</dbReference>
<protein>
    <recommendedName>
        <fullName evidence="3">Lipoprotein</fullName>
    </recommendedName>
</protein>